<dbReference type="EMBL" id="AZHD01000006">
    <property type="protein sequence ID" value="OAA62518.1"/>
    <property type="molecule type" value="Genomic_DNA"/>
</dbReference>
<protein>
    <submittedName>
        <fullName evidence="2">Uncharacterized protein</fullName>
    </submittedName>
</protein>
<name>A0A167VE88_9HYPO</name>
<organism evidence="2 3">
    <name type="scientific">Niveomyces insectorum RCEF 264</name>
    <dbReference type="NCBI Taxonomy" id="1081102"/>
    <lineage>
        <taxon>Eukaryota</taxon>
        <taxon>Fungi</taxon>
        <taxon>Dikarya</taxon>
        <taxon>Ascomycota</taxon>
        <taxon>Pezizomycotina</taxon>
        <taxon>Sordariomycetes</taxon>
        <taxon>Hypocreomycetidae</taxon>
        <taxon>Hypocreales</taxon>
        <taxon>Cordycipitaceae</taxon>
        <taxon>Niveomyces</taxon>
    </lineage>
</organism>
<evidence type="ECO:0000313" key="3">
    <source>
        <dbReference type="Proteomes" id="UP000076874"/>
    </source>
</evidence>
<evidence type="ECO:0000313" key="2">
    <source>
        <dbReference type="EMBL" id="OAA62518.1"/>
    </source>
</evidence>
<accession>A0A167VE88</accession>
<keyword evidence="3" id="KW-1185">Reference proteome</keyword>
<comment type="caution">
    <text evidence="2">The sequence shown here is derived from an EMBL/GenBank/DDBJ whole genome shotgun (WGS) entry which is preliminary data.</text>
</comment>
<feature type="region of interest" description="Disordered" evidence="1">
    <location>
        <begin position="1"/>
        <end position="49"/>
    </location>
</feature>
<reference evidence="2 3" key="1">
    <citation type="journal article" date="2016" name="Genome Biol. Evol.">
        <title>Divergent and convergent evolution of fungal pathogenicity.</title>
        <authorList>
            <person name="Shang Y."/>
            <person name="Xiao G."/>
            <person name="Zheng P."/>
            <person name="Cen K."/>
            <person name="Zhan S."/>
            <person name="Wang C."/>
        </authorList>
    </citation>
    <scope>NUCLEOTIDE SEQUENCE [LARGE SCALE GENOMIC DNA]</scope>
    <source>
        <strain evidence="2 3">RCEF 264</strain>
    </source>
</reference>
<sequence>MGKCRATAHDGAFPENPHVCVANTKTQKKRERKTQINLTSTAPPRRHGQQFGVCLTPRISSRERLPKAEIGQRRCTPTIVWYMAKYLG</sequence>
<dbReference type="AlphaFoldDB" id="A0A167VE88"/>
<evidence type="ECO:0000256" key="1">
    <source>
        <dbReference type="SAM" id="MobiDB-lite"/>
    </source>
</evidence>
<proteinExistence type="predicted"/>
<gene>
    <name evidence="2" type="ORF">SPI_04058</name>
</gene>
<dbReference type="Proteomes" id="UP000076874">
    <property type="component" value="Unassembled WGS sequence"/>
</dbReference>